<dbReference type="InterPro" id="IPR012337">
    <property type="entry name" value="RNaseH-like_sf"/>
</dbReference>
<evidence type="ECO:0000256" key="7">
    <source>
        <dbReference type="SAM" id="Phobius"/>
    </source>
</evidence>
<protein>
    <recommendedName>
        <fullName evidence="8">Major facilitator superfamily associated domain-containing protein</fullName>
    </recommendedName>
</protein>
<feature type="transmembrane region" description="Helical" evidence="7">
    <location>
        <begin position="414"/>
        <end position="432"/>
    </location>
</feature>
<dbReference type="CDD" id="cd09276">
    <property type="entry name" value="Rnase_HI_RT_non_LTR"/>
    <property type="match status" value="1"/>
</dbReference>
<dbReference type="PANTHER" id="PTHR16172:SF2">
    <property type="entry name" value="MAJOR FACILITATOR SUPERFAMILY DOMAIN-CONTAINING PROTEIN 6"/>
    <property type="match status" value="1"/>
</dbReference>
<dbReference type="InterPro" id="IPR051717">
    <property type="entry name" value="MFS_MFSD6"/>
</dbReference>
<dbReference type="Gene3D" id="1.20.1250.20">
    <property type="entry name" value="MFS general substrate transporter like domains"/>
    <property type="match status" value="4"/>
</dbReference>
<accession>A0AAV8ZDV5</accession>
<evidence type="ECO:0000256" key="1">
    <source>
        <dbReference type="ARBA" id="ARBA00004141"/>
    </source>
</evidence>
<evidence type="ECO:0000313" key="10">
    <source>
        <dbReference type="Proteomes" id="UP001162162"/>
    </source>
</evidence>
<feature type="compositionally biased region" description="Polar residues" evidence="6">
    <location>
        <begin position="556"/>
        <end position="578"/>
    </location>
</feature>
<feature type="region of interest" description="Disordered" evidence="6">
    <location>
        <begin position="552"/>
        <end position="581"/>
    </location>
</feature>
<evidence type="ECO:0000256" key="5">
    <source>
        <dbReference type="ARBA" id="ARBA00023136"/>
    </source>
</evidence>
<feature type="compositionally biased region" description="Basic and acidic residues" evidence="6">
    <location>
        <begin position="738"/>
        <end position="748"/>
    </location>
</feature>
<feature type="domain" description="Major facilitator superfamily associated" evidence="8">
    <location>
        <begin position="645"/>
        <end position="705"/>
    </location>
</feature>
<evidence type="ECO:0000256" key="3">
    <source>
        <dbReference type="ARBA" id="ARBA00022692"/>
    </source>
</evidence>
<keyword evidence="10" id="KW-1185">Reference proteome</keyword>
<comment type="subcellular location">
    <subcellularLocation>
        <location evidence="1">Membrane</location>
        <topology evidence="1">Multi-pass membrane protein</topology>
    </subcellularLocation>
</comment>
<dbReference type="AlphaFoldDB" id="A0AAV8ZDV5"/>
<proteinExistence type="inferred from homology"/>
<feature type="transmembrane region" description="Helical" evidence="7">
    <location>
        <begin position="704"/>
        <end position="724"/>
    </location>
</feature>
<dbReference type="CDD" id="cd17335">
    <property type="entry name" value="MFS_MFSD6"/>
    <property type="match status" value="1"/>
</dbReference>
<dbReference type="InterPro" id="IPR036259">
    <property type="entry name" value="MFS_trans_sf"/>
</dbReference>
<evidence type="ECO:0000256" key="4">
    <source>
        <dbReference type="ARBA" id="ARBA00022989"/>
    </source>
</evidence>
<keyword evidence="3 7" id="KW-0812">Transmembrane</keyword>
<dbReference type="InterPro" id="IPR024989">
    <property type="entry name" value="MFS_assoc_dom"/>
</dbReference>
<dbReference type="EMBL" id="JAPWTK010000003">
    <property type="protein sequence ID" value="KAJ8962259.1"/>
    <property type="molecule type" value="Genomic_DNA"/>
</dbReference>
<keyword evidence="5 7" id="KW-0472">Membrane</keyword>
<feature type="transmembrane region" description="Helical" evidence="7">
    <location>
        <begin position="198"/>
        <end position="220"/>
    </location>
</feature>
<dbReference type="SUPFAM" id="SSF103473">
    <property type="entry name" value="MFS general substrate transporter"/>
    <property type="match status" value="3"/>
</dbReference>
<comment type="caution">
    <text evidence="9">The sequence shown here is derived from an EMBL/GenBank/DDBJ whole genome shotgun (WGS) entry which is preliminary data.</text>
</comment>
<dbReference type="Pfam" id="PF12832">
    <property type="entry name" value="MFS_1_like"/>
    <property type="match status" value="2"/>
</dbReference>
<evidence type="ECO:0000256" key="6">
    <source>
        <dbReference type="SAM" id="MobiDB-lite"/>
    </source>
</evidence>
<feature type="region of interest" description="Disordered" evidence="6">
    <location>
        <begin position="737"/>
        <end position="763"/>
    </location>
</feature>
<feature type="non-terminal residue" evidence="9">
    <location>
        <position position="1"/>
    </location>
</feature>
<evidence type="ECO:0000256" key="2">
    <source>
        <dbReference type="ARBA" id="ARBA00005241"/>
    </source>
</evidence>
<feature type="region of interest" description="Disordered" evidence="6">
    <location>
        <begin position="789"/>
        <end position="820"/>
    </location>
</feature>
<keyword evidence="4 7" id="KW-1133">Transmembrane helix</keyword>
<dbReference type="GO" id="GO:0016020">
    <property type="term" value="C:membrane"/>
    <property type="evidence" value="ECO:0007669"/>
    <property type="project" value="UniProtKB-SubCell"/>
</dbReference>
<feature type="domain" description="Major facilitator superfamily associated" evidence="8">
    <location>
        <begin position="30"/>
        <end position="512"/>
    </location>
</feature>
<organism evidence="9 10">
    <name type="scientific">Aromia moschata</name>
    <dbReference type="NCBI Taxonomy" id="1265417"/>
    <lineage>
        <taxon>Eukaryota</taxon>
        <taxon>Metazoa</taxon>
        <taxon>Ecdysozoa</taxon>
        <taxon>Arthropoda</taxon>
        <taxon>Hexapoda</taxon>
        <taxon>Insecta</taxon>
        <taxon>Pterygota</taxon>
        <taxon>Neoptera</taxon>
        <taxon>Endopterygota</taxon>
        <taxon>Coleoptera</taxon>
        <taxon>Polyphaga</taxon>
        <taxon>Cucujiformia</taxon>
        <taxon>Chrysomeloidea</taxon>
        <taxon>Cerambycidae</taxon>
        <taxon>Cerambycinae</taxon>
        <taxon>Callichromatini</taxon>
        <taxon>Aromia</taxon>
    </lineage>
</organism>
<feature type="transmembrane region" description="Helical" evidence="7">
    <location>
        <begin position="240"/>
        <end position="257"/>
    </location>
</feature>
<evidence type="ECO:0000313" key="9">
    <source>
        <dbReference type="EMBL" id="KAJ8962259.1"/>
    </source>
</evidence>
<feature type="compositionally biased region" description="Low complexity" evidence="6">
    <location>
        <begin position="805"/>
        <end position="820"/>
    </location>
</feature>
<gene>
    <name evidence="9" type="ORF">NQ318_018236</name>
</gene>
<feature type="transmembrane region" description="Helical" evidence="7">
    <location>
        <begin position="382"/>
        <end position="402"/>
    </location>
</feature>
<reference evidence="9" key="1">
    <citation type="journal article" date="2023" name="Insect Mol. Biol.">
        <title>Genome sequencing provides insights into the evolution of gene families encoding plant cell wall-degrading enzymes in longhorned beetles.</title>
        <authorList>
            <person name="Shin N.R."/>
            <person name="Okamura Y."/>
            <person name="Kirsch R."/>
            <person name="Pauchet Y."/>
        </authorList>
    </citation>
    <scope>NUCLEOTIDE SEQUENCE</scope>
    <source>
        <strain evidence="9">AMC_N1</strain>
    </source>
</reference>
<dbReference type="PANTHER" id="PTHR16172">
    <property type="entry name" value="MAJOR FACILITATOR SUPERFAMILY DOMAIN-CONTAINING PROTEIN 6-LIKE"/>
    <property type="match status" value="1"/>
</dbReference>
<dbReference type="Proteomes" id="UP001162162">
    <property type="component" value="Unassembled WGS sequence"/>
</dbReference>
<evidence type="ECO:0000259" key="8">
    <source>
        <dbReference type="Pfam" id="PF12832"/>
    </source>
</evidence>
<feature type="transmembrane region" description="Helical" evidence="7">
    <location>
        <begin position="35"/>
        <end position="54"/>
    </location>
</feature>
<sequence length="820" mass="91378">YPQPKDATHKIRGKTDFIETIFGPVDQELVIVKSFYFFFYSAFGSLFPLMGVYFKQMGMNASQSGFLMGSRPFVEFLSAPFWGSLADRWQKGKDTPPPSSCMVIKNNTPILAPPEVDIRIMNKRSVQMDDAPEFLKNVEKPESVSNIRKTRSLRPPLNAGQSPIPVEYASNYKPKEHEKLVQPIISSIVYNTSDIQKAFFLLLLLVIIGEFFSAPAITLADSAVITLLGEDADTYGHQRMFGSLGWGLAMFFVGIALDHSTAFPNHPCGPDVKEKNYTICFATFSVLMGAALITATQITFKYDEPPPATIDDEKPQETLSQEDKMQAQLAEQLNLPSLADTRAADIPVPKEQKTKMFAQTTREIPEWVTVIKQFKNLKCASFLFVAWFMGFGIGLIFTFLFWHLQDYGGSPTLFGVASVINHVSEIFAYFFSFRLIRQIGHVKVLCLGLIANTLRFLYISWLTNPWWVLPFEFMQENAETRKLYFDVKYTIITYRLEISGHGVTTTKRGLHTEIFEELKQNRILNMRSDRIGRDIIFHKPYRVIVPKEGEEDSHIPIQQNGTTWYTDGSKTEQSTGAGATNRDSDCEISINLGSYATVFQAEITAISACAQEMTRRSYTNKRIQIISDSQAALKALGAVEIHSQGITHAAVWAACCSYIAHNTPPELRSSAQGVLQGIHHGLGRGCGAVIGGMFVSSFGSTATFRGYGLICLVVLGAFVFINFYRVDQGFVSDLPQTEDPRQVAEETSHLAPHGVPSNPLPRALSSTKLHELSQQDGYGATYQMGHGGTLDIPGANPFRQANGNGQQQQTRFTGFQVRSK</sequence>
<comment type="similarity">
    <text evidence="2">Belongs to the major facilitator superfamily. MFSD6 family.</text>
</comment>
<feature type="transmembrane region" description="Helical" evidence="7">
    <location>
        <begin position="444"/>
        <end position="467"/>
    </location>
</feature>
<name>A0AAV8ZDV5_9CUCU</name>
<dbReference type="SUPFAM" id="SSF53098">
    <property type="entry name" value="Ribonuclease H-like"/>
    <property type="match status" value="1"/>
</dbReference>